<dbReference type="OrthoDB" id="4052750at2759"/>
<keyword evidence="3" id="KW-1185">Reference proteome</keyword>
<name>A0A8H2VBG1_9SACH</name>
<proteinExistence type="predicted"/>
<feature type="compositionally biased region" description="Basic and acidic residues" evidence="1">
    <location>
        <begin position="30"/>
        <end position="43"/>
    </location>
</feature>
<evidence type="ECO:0000313" key="3">
    <source>
        <dbReference type="Proteomes" id="UP000644660"/>
    </source>
</evidence>
<comment type="caution">
    <text evidence="2">The sequence shown here is derived from an EMBL/GenBank/DDBJ whole genome shotgun (WGS) entry which is preliminary data.</text>
</comment>
<evidence type="ECO:0000313" key="2">
    <source>
        <dbReference type="EMBL" id="CAB4252164.1"/>
    </source>
</evidence>
<feature type="compositionally biased region" description="Polar residues" evidence="1">
    <location>
        <begin position="1"/>
        <end position="11"/>
    </location>
</feature>
<dbReference type="Proteomes" id="UP000644660">
    <property type="component" value="Unassembled WGS sequence"/>
</dbReference>
<organism evidence="2 3">
    <name type="scientific">Maudiozyma barnettii</name>
    <dbReference type="NCBI Taxonomy" id="61262"/>
    <lineage>
        <taxon>Eukaryota</taxon>
        <taxon>Fungi</taxon>
        <taxon>Dikarya</taxon>
        <taxon>Ascomycota</taxon>
        <taxon>Saccharomycotina</taxon>
        <taxon>Saccharomycetes</taxon>
        <taxon>Saccharomycetales</taxon>
        <taxon>Saccharomycetaceae</taxon>
        <taxon>Maudiozyma</taxon>
    </lineage>
</organism>
<feature type="compositionally biased region" description="Polar residues" evidence="1">
    <location>
        <begin position="19"/>
        <end position="28"/>
    </location>
</feature>
<dbReference type="RefSeq" id="XP_041404203.1">
    <property type="nucleotide sequence ID" value="XM_041548269.1"/>
</dbReference>
<gene>
    <name evidence="2" type="ORF">KABA2_01S07480</name>
</gene>
<dbReference type="GeneID" id="64855288"/>
<feature type="region of interest" description="Disordered" evidence="1">
    <location>
        <begin position="1"/>
        <end position="78"/>
    </location>
</feature>
<dbReference type="EMBL" id="CAEFZW010000001">
    <property type="protein sequence ID" value="CAB4252164.1"/>
    <property type="molecule type" value="Genomic_DNA"/>
</dbReference>
<accession>A0A8H2VBG1</accession>
<dbReference type="AlphaFoldDB" id="A0A8H2VBG1"/>
<reference evidence="2 3" key="1">
    <citation type="submission" date="2020-05" db="EMBL/GenBank/DDBJ databases">
        <authorList>
            <person name="Casaregola S."/>
            <person name="Devillers H."/>
            <person name="Grondin C."/>
        </authorList>
    </citation>
    <scope>NUCLEOTIDE SEQUENCE [LARGE SCALE GENOMIC DNA]</scope>
    <source>
        <strain evidence="2 3">CLIB 1767</strain>
    </source>
</reference>
<feature type="compositionally biased region" description="Polar residues" evidence="1">
    <location>
        <begin position="62"/>
        <end position="71"/>
    </location>
</feature>
<evidence type="ECO:0000256" key="1">
    <source>
        <dbReference type="SAM" id="MobiDB-lite"/>
    </source>
</evidence>
<sequence>MHDMNSPNKLQSDPPDIRYSSSPFTGTPSRVDRSRDRSIERFGTRSVVSDIVNDRKERSAHSSKLSIQSSPLAEINRRNEQFKKLNDIRSARNDDKSMQRRGGLDKMEELVMDGEKAIEDKILHNNATEHSISAELVADLEREQQEEMELYDDDLLAFIEEKEHWERELEEMMAEFSLT</sequence>
<protein>
    <submittedName>
        <fullName evidence="2">Similar to Saccharomyces cerevisiae YER104W RTT105 Protein with a role in regulation of Ty1 transposition</fullName>
    </submittedName>
</protein>